<accession>A0AA42DNK2</accession>
<gene>
    <name evidence="1" type="ORF">PBV87_12685</name>
</gene>
<keyword evidence="2" id="KW-1185">Reference proteome</keyword>
<organism evidence="1 2">
    <name type="scientific">Holtiella tumoricola</name>
    <dbReference type="NCBI Taxonomy" id="3018743"/>
    <lineage>
        <taxon>Bacteria</taxon>
        <taxon>Bacillati</taxon>
        <taxon>Bacillota</taxon>
        <taxon>Clostridia</taxon>
        <taxon>Lachnospirales</taxon>
        <taxon>Cellulosilyticaceae</taxon>
        <taxon>Holtiella</taxon>
    </lineage>
</organism>
<proteinExistence type="predicted"/>
<reference evidence="1" key="1">
    <citation type="journal article" date="2023" name="Int. J. Syst. Evol. Microbiol.">
        <title>&lt;i&gt;Holtiella tumoricola&lt;/i&gt; gen. nov. sp. nov., isolated from a human clinical sample.</title>
        <authorList>
            <person name="Allen-Vercoe E."/>
            <person name="Daigneault M.C."/>
            <person name="Vancuren S.J."/>
            <person name="Cochrane K."/>
            <person name="O'Neal L.L."/>
            <person name="Sankaranarayanan K."/>
            <person name="Lawson P.A."/>
        </authorList>
    </citation>
    <scope>NUCLEOTIDE SEQUENCE</scope>
    <source>
        <strain evidence="1">CC70A</strain>
    </source>
</reference>
<comment type="caution">
    <text evidence="1">The sequence shown here is derived from an EMBL/GenBank/DDBJ whole genome shotgun (WGS) entry which is preliminary data.</text>
</comment>
<dbReference type="RefSeq" id="WP_198524880.1">
    <property type="nucleotide sequence ID" value="NZ_JAQIFT010000047.1"/>
</dbReference>
<dbReference type="AlphaFoldDB" id="A0AA42DNK2"/>
<sequence>MICLNEYEILLHKSSKEGLEVFEMALESDSDALCVGDTLALNTRLLSTVPEKRCTLSEEVWHSKTTVGNIIDTRDINNLKQECFARKCSFEDLIPLDNIVQALLNHCLNLQDVCEYLCVTEKYFCEAIAYYKQKYGPYYRCKEYTLHFEPLSVIGSSKGDGLNDSSSLYSSKYR</sequence>
<evidence type="ECO:0000313" key="1">
    <source>
        <dbReference type="EMBL" id="MDA3732344.1"/>
    </source>
</evidence>
<protein>
    <submittedName>
        <fullName evidence="1">Uncharacterized protein</fullName>
    </submittedName>
</protein>
<dbReference type="Proteomes" id="UP001169242">
    <property type="component" value="Unassembled WGS sequence"/>
</dbReference>
<evidence type="ECO:0000313" key="2">
    <source>
        <dbReference type="Proteomes" id="UP001169242"/>
    </source>
</evidence>
<name>A0AA42DNK2_9FIRM</name>
<dbReference type="EMBL" id="JAQIFT010000047">
    <property type="protein sequence ID" value="MDA3732344.1"/>
    <property type="molecule type" value="Genomic_DNA"/>
</dbReference>